<organism evidence="4 5">
    <name type="scientific">Astrephomene gubernaculifera</name>
    <dbReference type="NCBI Taxonomy" id="47775"/>
    <lineage>
        <taxon>Eukaryota</taxon>
        <taxon>Viridiplantae</taxon>
        <taxon>Chlorophyta</taxon>
        <taxon>core chlorophytes</taxon>
        <taxon>Chlorophyceae</taxon>
        <taxon>CS clade</taxon>
        <taxon>Chlamydomonadales</taxon>
        <taxon>Astrephomenaceae</taxon>
        <taxon>Astrephomene</taxon>
    </lineage>
</organism>
<feature type="compositionally biased region" description="Low complexity" evidence="2">
    <location>
        <begin position="466"/>
        <end position="480"/>
    </location>
</feature>
<feature type="compositionally biased region" description="Low complexity" evidence="2">
    <location>
        <begin position="916"/>
        <end position="938"/>
    </location>
</feature>
<dbReference type="GO" id="GO:0000987">
    <property type="term" value="F:cis-regulatory region sequence-specific DNA binding"/>
    <property type="evidence" value="ECO:0007669"/>
    <property type="project" value="TreeGrafter"/>
</dbReference>
<feature type="region of interest" description="Disordered" evidence="2">
    <location>
        <begin position="709"/>
        <end position="748"/>
    </location>
</feature>
<gene>
    <name evidence="4" type="ORF">Agub_g5724</name>
</gene>
<feature type="compositionally biased region" description="Gly residues" evidence="2">
    <location>
        <begin position="203"/>
        <end position="223"/>
    </location>
</feature>
<dbReference type="GO" id="GO:0000981">
    <property type="term" value="F:DNA-binding transcription factor activity, RNA polymerase II-specific"/>
    <property type="evidence" value="ECO:0007669"/>
    <property type="project" value="TreeGrafter"/>
</dbReference>
<dbReference type="EMBL" id="BMAR01000008">
    <property type="protein sequence ID" value="GFR44463.1"/>
    <property type="molecule type" value="Genomic_DNA"/>
</dbReference>
<protein>
    <recommendedName>
        <fullName evidence="3">Magnesium transporter MgtE intracellular domain-containing protein</fullName>
    </recommendedName>
</protein>
<proteinExistence type="predicted"/>
<dbReference type="PANTHER" id="PTHR14596:SF72">
    <property type="entry name" value="ZINC FINGER PROTEIN MSN2-RELATED"/>
    <property type="match status" value="1"/>
</dbReference>
<evidence type="ECO:0000313" key="5">
    <source>
        <dbReference type="Proteomes" id="UP001054857"/>
    </source>
</evidence>
<dbReference type="PANTHER" id="PTHR14596">
    <property type="entry name" value="ZINC FINGER PROTEIN"/>
    <property type="match status" value="1"/>
</dbReference>
<dbReference type="InterPro" id="IPR006668">
    <property type="entry name" value="Mg_transptr_MgtE_intracell_dom"/>
</dbReference>
<feature type="compositionally biased region" description="Polar residues" evidence="2">
    <location>
        <begin position="190"/>
        <end position="199"/>
    </location>
</feature>
<feature type="compositionally biased region" description="Low complexity" evidence="2">
    <location>
        <begin position="1375"/>
        <end position="1392"/>
    </location>
</feature>
<dbReference type="GO" id="GO:0042594">
    <property type="term" value="P:response to starvation"/>
    <property type="evidence" value="ECO:0007669"/>
    <property type="project" value="TreeGrafter"/>
</dbReference>
<dbReference type="Pfam" id="PF03448">
    <property type="entry name" value="MgtE_N"/>
    <property type="match status" value="1"/>
</dbReference>
<sequence>METLLPSLPIMVKQETGAELQLDPASGLGVASAARQQLRRGTGVAVSALGRSGQQQQNPPQHRTSQAAGPLLSLRGNGLAGAAAAAGGGGGSGSGEGGGRGVVIGPRGAVPSLDRMGLLAAAGGFLGLAAEGGGGGRGAAPVQVEGLLGGAPDGNSGGGGSLPGLGSGDVSIIAGSARALHLDTTSYSLQLPQGKQGRQLTVAGGGSGSGGGGGGAAAEGQGYGLADSAGRGGNDADNNMDRTKNNNGSAGGSGSGGVCIGGGAPSAIARLLSQLPIGQQLDFLQQLPHEEMAELLPQLPLSQQVELLKELQNERRARTAVAAAVAVAAAQQDLQQQEQQQQQQQQQRLRQTLDLQQQSQMLQLPTSATQQQLLLQQQQRLLVMKGGDGLGDAGNRDSTGQGSSGGGVGISLALDLGQGQGLGSGGSGTAAVLSRLAGLASGAAPPRGHSTLASLVVSQQLQQQQQQQQLTRMQRQPQQQAGKPEQASPALSSMQQQQPTTQPPPQRQLQLSQQLSLQQQQQQQQGSNQMSWLPPSLLSLPQQGHQQLQQRLQQLQQQQQQQLAEDEPAASSAVGVGPLNLTSLVQAGVSTRLQRLPDGTTQVVLELPGPPAAAAAAAGTAAATDAAMTSSAAPQASVASLVRLQQQLLLQEQRSQTAPLGTGPGGGGAPVGAGDAAAAVGAPASDGCTGLLLPPVNGTVLRTLTRGSAGAGAGSGAAAQGPTRSGTALGAAADGRGNGGGGAQAAAAPAAPSSSSAAVTGGGGNGGSSAGLLEYRCEEALERLSVKLHGVRPEQLAPDVAKRMRAWLQGMDAVTLQGTLRSGCVNLVLDVSRNLRSTSSSSEWLGSSLVRPIKRPTAHASSRSAPEGRRHGSGCCAGQVVAPEEGSAKAVAAAAAEEWAHAAVAAAAAAREPEQLPGAAVGAESAAATEAEALPTSEGMSKGAHADMDAVGAARVASDLDANAGDDADRMAAAAVAAALGIEVGPGSGADCAAVAAAAAARGVRVMVQVGCRVVYPPAGQQQAGQRHSRQRLPEVHELAPLAVVRGEPAVLHMSGRALADPAARLHARLNGRRVHVLVQSEHELAQATHGSVHQGQDAHAMALVCAEASTPAGNSSSSCRCFIGSNSSCQDGCRGCQDTGVSIASGNSDGTGCCEHMDDHKDGPALPSQPASPPPAAAAAADQEEEEEQQRQEEEEEPSSPVFVFLEESPPEVGLAVLEWEGGDGSGVLGAWWPLLVAPCGQVAAEVNALAAEEGKEKGAEEEEEGLLGEQEEGGAGEAPWLHALLTDLGLVLDAVYNNTPPANPGPPNAASNTEASGLEPDVLASLTRRAERLLPFCLARSMPRTAAAVARFLTVVAQLPLPEPHAAALQRLLQQQQQQPPQTQQQPPRQLHTEPTQPHPFPCLQAPLLLSRLHDSSGSRDDDGRCSHDAALTGTELLQERQSQQPQQGHPVFQQEALLSAPSPPSSPAAASSPWWRPPPLLVPGSPPCSDVWGAVAFEDTACGSCSSTSSWSWLQESVPSMDGGSCRSSSRSGRSSCCGASDAAAEGAEAGGIGCARVDPPRDAVVSARGGVALADSSWCC</sequence>
<feature type="region of interest" description="Disordered" evidence="2">
    <location>
        <begin position="386"/>
        <end position="406"/>
    </location>
</feature>
<keyword evidence="1" id="KW-0175">Coiled coil</keyword>
<evidence type="ECO:0000256" key="1">
    <source>
        <dbReference type="SAM" id="Coils"/>
    </source>
</evidence>
<feature type="compositionally biased region" description="Polar residues" evidence="2">
    <location>
        <begin position="52"/>
        <end position="67"/>
    </location>
</feature>
<evidence type="ECO:0000313" key="4">
    <source>
        <dbReference type="EMBL" id="GFR44463.1"/>
    </source>
</evidence>
<feature type="region of interest" description="Disordered" evidence="2">
    <location>
        <begin position="46"/>
        <end position="67"/>
    </location>
</feature>
<feature type="domain" description="Magnesium transporter MgtE intracellular" evidence="3">
    <location>
        <begin position="265"/>
        <end position="317"/>
    </location>
</feature>
<feature type="region of interest" description="Disordered" evidence="2">
    <location>
        <begin position="1156"/>
        <end position="1205"/>
    </location>
</feature>
<name>A0AAD3HKW0_9CHLO</name>
<feature type="region of interest" description="Disordered" evidence="2">
    <location>
        <begin position="466"/>
        <end position="575"/>
    </location>
</feature>
<dbReference type="SUPFAM" id="SSF158791">
    <property type="entry name" value="MgtE N-terminal domain-like"/>
    <property type="match status" value="1"/>
</dbReference>
<reference evidence="4 5" key="1">
    <citation type="journal article" date="2021" name="Sci. Rep.">
        <title>Genome sequencing of the multicellular alga Astrephomene provides insights into convergent evolution of germ-soma differentiation.</title>
        <authorList>
            <person name="Yamashita S."/>
            <person name="Yamamoto K."/>
            <person name="Matsuzaki R."/>
            <person name="Suzuki S."/>
            <person name="Yamaguchi H."/>
            <person name="Hirooka S."/>
            <person name="Minakuchi Y."/>
            <person name="Miyagishima S."/>
            <person name="Kawachi M."/>
            <person name="Toyoda A."/>
            <person name="Nozaki H."/>
        </authorList>
    </citation>
    <scope>NUCLEOTIDE SEQUENCE [LARGE SCALE GENOMIC DNA]</scope>
    <source>
        <strain evidence="4 5">NIES-4017</strain>
    </source>
</reference>
<feature type="region of interest" description="Disordered" evidence="2">
    <location>
        <begin position="1375"/>
        <end position="1405"/>
    </location>
</feature>
<feature type="compositionally biased region" description="Low complexity" evidence="2">
    <location>
        <begin position="507"/>
        <end position="563"/>
    </location>
</feature>
<feature type="compositionally biased region" description="Acidic residues" evidence="2">
    <location>
        <begin position="1183"/>
        <end position="1199"/>
    </location>
</feature>
<evidence type="ECO:0000256" key="2">
    <source>
        <dbReference type="SAM" id="MobiDB-lite"/>
    </source>
</evidence>
<feature type="region of interest" description="Disordered" evidence="2">
    <location>
        <begin position="190"/>
        <end position="254"/>
    </location>
</feature>
<comment type="caution">
    <text evidence="4">The sequence shown here is derived from an EMBL/GenBank/DDBJ whole genome shotgun (WGS) entry which is preliminary data.</text>
</comment>
<feature type="coiled-coil region" evidence="1">
    <location>
        <begin position="320"/>
        <end position="347"/>
    </location>
</feature>
<feature type="region of interest" description="Disordered" evidence="2">
    <location>
        <begin position="916"/>
        <end position="944"/>
    </location>
</feature>
<accession>A0AAD3HKW0</accession>
<keyword evidence="5" id="KW-1185">Reference proteome</keyword>
<dbReference type="GO" id="GO:0005634">
    <property type="term" value="C:nucleus"/>
    <property type="evidence" value="ECO:0007669"/>
    <property type="project" value="TreeGrafter"/>
</dbReference>
<dbReference type="Proteomes" id="UP001054857">
    <property type="component" value="Unassembled WGS sequence"/>
</dbReference>
<evidence type="ECO:0000259" key="3">
    <source>
        <dbReference type="Pfam" id="PF03448"/>
    </source>
</evidence>